<evidence type="ECO:0000313" key="2">
    <source>
        <dbReference type="Proteomes" id="UP001240236"/>
    </source>
</evidence>
<dbReference type="RefSeq" id="WP_307234331.1">
    <property type="nucleotide sequence ID" value="NZ_JAUSUZ010000001.1"/>
</dbReference>
<proteinExistence type="predicted"/>
<protein>
    <submittedName>
        <fullName evidence="1">Transposase</fullName>
    </submittedName>
</protein>
<evidence type="ECO:0000313" key="1">
    <source>
        <dbReference type="EMBL" id="MDQ0363587.1"/>
    </source>
</evidence>
<dbReference type="Proteomes" id="UP001240236">
    <property type="component" value="Unassembled WGS sequence"/>
</dbReference>
<accession>A0AAE4AV40</accession>
<reference evidence="1 2" key="1">
    <citation type="submission" date="2023-07" db="EMBL/GenBank/DDBJ databases">
        <title>Sequencing the genomes of 1000 actinobacteria strains.</title>
        <authorList>
            <person name="Klenk H.-P."/>
        </authorList>
    </citation>
    <scope>NUCLEOTIDE SEQUENCE [LARGE SCALE GENOMIC DNA]</scope>
    <source>
        <strain evidence="1 2">DSM 44709</strain>
    </source>
</reference>
<sequence>MRRAAAARDQAGRRISRFAGPGLAAVTTRLSLPVASAPVEGNVNRIETTKRQSYGRVG</sequence>
<gene>
    <name evidence="1" type="ORF">J2S42_000256</name>
</gene>
<dbReference type="EMBL" id="JAUSUZ010000001">
    <property type="protein sequence ID" value="MDQ0363587.1"/>
    <property type="molecule type" value="Genomic_DNA"/>
</dbReference>
<keyword evidence="2" id="KW-1185">Reference proteome</keyword>
<name>A0AAE4AV40_9ACTN</name>
<organism evidence="1 2">
    <name type="scientific">Catenuloplanes indicus</name>
    <dbReference type="NCBI Taxonomy" id="137267"/>
    <lineage>
        <taxon>Bacteria</taxon>
        <taxon>Bacillati</taxon>
        <taxon>Actinomycetota</taxon>
        <taxon>Actinomycetes</taxon>
        <taxon>Micromonosporales</taxon>
        <taxon>Micromonosporaceae</taxon>
        <taxon>Catenuloplanes</taxon>
    </lineage>
</organism>
<comment type="caution">
    <text evidence="1">The sequence shown here is derived from an EMBL/GenBank/DDBJ whole genome shotgun (WGS) entry which is preliminary data.</text>
</comment>
<dbReference type="AlphaFoldDB" id="A0AAE4AV40"/>